<dbReference type="EMBL" id="JAATIQ010000343">
    <property type="protein sequence ID" value="KAF4360680.1"/>
    <property type="molecule type" value="Genomic_DNA"/>
</dbReference>
<dbReference type="InterPro" id="IPR051238">
    <property type="entry name" value="GDSL_esterase/lipase"/>
</dbReference>
<keyword evidence="3" id="KW-0964">Secreted</keyword>
<comment type="caution">
    <text evidence="9">The sequence shown here is derived from an EMBL/GenBank/DDBJ whole genome shotgun (WGS) entry which is preliminary data.</text>
</comment>
<dbReference type="CDD" id="cd01837">
    <property type="entry name" value="SGNH_plant_lipase_like"/>
    <property type="match status" value="1"/>
</dbReference>
<evidence type="ECO:0000256" key="1">
    <source>
        <dbReference type="ARBA" id="ARBA00004613"/>
    </source>
</evidence>
<keyword evidence="5" id="KW-0378">Hydrolase</keyword>
<keyword evidence="6" id="KW-0442">Lipid degradation</keyword>
<keyword evidence="4 8" id="KW-0732">Signal</keyword>
<evidence type="ECO:0000256" key="3">
    <source>
        <dbReference type="ARBA" id="ARBA00022525"/>
    </source>
</evidence>
<protein>
    <submittedName>
        <fullName evidence="9">Uncharacterized protein</fullName>
    </submittedName>
</protein>
<proteinExistence type="inferred from homology"/>
<evidence type="ECO:0000256" key="7">
    <source>
        <dbReference type="ARBA" id="ARBA00023098"/>
    </source>
</evidence>
<keyword evidence="7" id="KW-0443">Lipid metabolism</keyword>
<keyword evidence="10" id="KW-1185">Reference proteome</keyword>
<comment type="similarity">
    <text evidence="2">Belongs to the 'GDSL' lipolytic enzyme family.</text>
</comment>
<evidence type="ECO:0000256" key="6">
    <source>
        <dbReference type="ARBA" id="ARBA00022963"/>
    </source>
</evidence>
<organism evidence="9 10">
    <name type="scientific">Cannabis sativa</name>
    <name type="common">Hemp</name>
    <name type="synonym">Marijuana</name>
    <dbReference type="NCBI Taxonomy" id="3483"/>
    <lineage>
        <taxon>Eukaryota</taxon>
        <taxon>Viridiplantae</taxon>
        <taxon>Streptophyta</taxon>
        <taxon>Embryophyta</taxon>
        <taxon>Tracheophyta</taxon>
        <taxon>Spermatophyta</taxon>
        <taxon>Magnoliopsida</taxon>
        <taxon>eudicotyledons</taxon>
        <taxon>Gunneridae</taxon>
        <taxon>Pentapetalae</taxon>
        <taxon>rosids</taxon>
        <taxon>fabids</taxon>
        <taxon>Rosales</taxon>
        <taxon>Cannabaceae</taxon>
        <taxon>Cannabis</taxon>
    </lineage>
</organism>
<dbReference type="Proteomes" id="UP000583929">
    <property type="component" value="Unassembled WGS sequence"/>
</dbReference>
<evidence type="ECO:0000256" key="5">
    <source>
        <dbReference type="ARBA" id="ARBA00022801"/>
    </source>
</evidence>
<dbReference type="GO" id="GO:0005576">
    <property type="term" value="C:extracellular region"/>
    <property type="evidence" value="ECO:0007669"/>
    <property type="project" value="UniProtKB-SubCell"/>
</dbReference>
<dbReference type="PANTHER" id="PTHR45650">
    <property type="entry name" value="GDSL-LIKE LIPASE/ACYLHYDROLASE-RELATED"/>
    <property type="match status" value="1"/>
</dbReference>
<dbReference type="InterPro" id="IPR036514">
    <property type="entry name" value="SGNH_hydro_sf"/>
</dbReference>
<dbReference type="InterPro" id="IPR001087">
    <property type="entry name" value="GDSL"/>
</dbReference>
<reference evidence="9 10" key="1">
    <citation type="journal article" date="2020" name="bioRxiv">
        <title>Sequence and annotation of 42 cannabis genomes reveals extensive copy number variation in cannabinoid synthesis and pathogen resistance genes.</title>
        <authorList>
            <person name="Mckernan K.J."/>
            <person name="Helbert Y."/>
            <person name="Kane L.T."/>
            <person name="Ebling H."/>
            <person name="Zhang L."/>
            <person name="Liu B."/>
            <person name="Eaton Z."/>
            <person name="Mclaughlin S."/>
            <person name="Kingan S."/>
            <person name="Baybayan P."/>
            <person name="Concepcion G."/>
            <person name="Jordan M."/>
            <person name="Riva A."/>
            <person name="Barbazuk W."/>
            <person name="Harkins T."/>
        </authorList>
    </citation>
    <scope>NUCLEOTIDE SEQUENCE [LARGE SCALE GENOMIC DNA]</scope>
    <source>
        <strain evidence="10">cv. Jamaican Lion 4</strain>
        <tissue evidence="9">Leaf</tissue>
    </source>
</reference>
<evidence type="ECO:0000313" key="10">
    <source>
        <dbReference type="Proteomes" id="UP000583929"/>
    </source>
</evidence>
<gene>
    <name evidence="9" type="ORF">G4B88_010675</name>
</gene>
<dbReference type="InterPro" id="IPR035669">
    <property type="entry name" value="SGNH_plant_lipase-like"/>
</dbReference>
<accession>A0A7J6ESN8</accession>
<sequence length="341" mass="38042">MVVLMMIILLHDHNYGVNGDSQPQVPCLYIFGDSLSDNGNNNKLPTLSKANYKPYEIDFSNPNANYAISPTGQLLGFDDFIPPFANTTGYDIVKGVNYASGGCGILPESGKYLGECISLDKQIDNHQITISKIKNRTKNDYLKKCLYHITIGNNDYLQNYLLPTIYNTSHLFTPQQFAELLIQKYEDQRLYSNSSARKVALVGLGQLGSAPGVIALYGRNGTTKVNQKVQLFNQNLISLVHKLNTKFSDAKFIYVNNYGIQSGDLSSLGLTNVSESCCETNNIGLCIPSSTTCDNRTSYVFWDEFHTTETLNKFTANRSYTSLHASDNYPIDIKHLAQLQF</sequence>
<evidence type="ECO:0000313" key="9">
    <source>
        <dbReference type="EMBL" id="KAF4360680.1"/>
    </source>
</evidence>
<dbReference type="PANTHER" id="PTHR45650:SF3">
    <property type="entry name" value="OS01G0748500 PROTEIN"/>
    <property type="match status" value="1"/>
</dbReference>
<comment type="subcellular location">
    <subcellularLocation>
        <location evidence="1">Secreted</location>
    </subcellularLocation>
</comment>
<evidence type="ECO:0000256" key="2">
    <source>
        <dbReference type="ARBA" id="ARBA00008668"/>
    </source>
</evidence>
<dbReference type="GO" id="GO:0016042">
    <property type="term" value="P:lipid catabolic process"/>
    <property type="evidence" value="ECO:0007669"/>
    <property type="project" value="UniProtKB-KW"/>
</dbReference>
<dbReference type="Gene3D" id="3.40.50.1110">
    <property type="entry name" value="SGNH hydrolase"/>
    <property type="match status" value="1"/>
</dbReference>
<name>A0A7J6ESN8_CANSA</name>
<dbReference type="GO" id="GO:0016788">
    <property type="term" value="F:hydrolase activity, acting on ester bonds"/>
    <property type="evidence" value="ECO:0007669"/>
    <property type="project" value="InterPro"/>
</dbReference>
<dbReference type="Pfam" id="PF00657">
    <property type="entry name" value="Lipase_GDSL"/>
    <property type="match status" value="1"/>
</dbReference>
<evidence type="ECO:0000256" key="8">
    <source>
        <dbReference type="SAM" id="SignalP"/>
    </source>
</evidence>
<dbReference type="AlphaFoldDB" id="A0A7J6ESN8"/>
<feature type="chain" id="PRO_5029891007" evidence="8">
    <location>
        <begin position="20"/>
        <end position="341"/>
    </location>
</feature>
<evidence type="ECO:0000256" key="4">
    <source>
        <dbReference type="ARBA" id="ARBA00022729"/>
    </source>
</evidence>
<feature type="signal peptide" evidence="8">
    <location>
        <begin position="1"/>
        <end position="19"/>
    </location>
</feature>